<dbReference type="AlphaFoldDB" id="A0A6A5DPE7"/>
<accession>A0A6A5DPE7</accession>
<feature type="region of interest" description="Disordered" evidence="1">
    <location>
        <begin position="67"/>
        <end position="136"/>
    </location>
</feature>
<reference evidence="3 4" key="1">
    <citation type="submission" date="2019-06" db="EMBL/GenBank/DDBJ databases">
        <title>A chromosome-scale genome assembly of the European perch, Perca fluviatilis.</title>
        <authorList>
            <person name="Roques C."/>
            <person name="Zahm M."/>
            <person name="Cabau C."/>
            <person name="Klopp C."/>
            <person name="Bouchez O."/>
            <person name="Donnadieu C."/>
            <person name="Kuhl H."/>
            <person name="Gislard M."/>
            <person name="Guendouz S."/>
            <person name="Journot L."/>
            <person name="Haffray P."/>
            <person name="Bestin A."/>
            <person name="Morvezen R."/>
            <person name="Feron R."/>
            <person name="Wen M."/>
            <person name="Jouanno E."/>
            <person name="Herpin A."/>
            <person name="Schartl M."/>
            <person name="Postlethwait J."/>
            <person name="Schaerlinger B."/>
            <person name="Chardard D."/>
            <person name="Lecocq T."/>
            <person name="Poncet C."/>
            <person name="Jaffrelo L."/>
            <person name="Lampietro C."/>
            <person name="Guiguen Y."/>
        </authorList>
    </citation>
    <scope>NUCLEOTIDE SEQUENCE [LARGE SCALE GENOMIC DNA]</scope>
    <source>
        <tissue evidence="3">Blood</tissue>
    </source>
</reference>
<organism evidence="3 4">
    <name type="scientific">Perca fluviatilis</name>
    <name type="common">European perch</name>
    <dbReference type="NCBI Taxonomy" id="8168"/>
    <lineage>
        <taxon>Eukaryota</taxon>
        <taxon>Metazoa</taxon>
        <taxon>Chordata</taxon>
        <taxon>Craniata</taxon>
        <taxon>Vertebrata</taxon>
        <taxon>Euteleostomi</taxon>
        <taxon>Actinopterygii</taxon>
        <taxon>Neopterygii</taxon>
        <taxon>Teleostei</taxon>
        <taxon>Neoteleostei</taxon>
        <taxon>Acanthomorphata</taxon>
        <taxon>Eupercaria</taxon>
        <taxon>Perciformes</taxon>
        <taxon>Percoidei</taxon>
        <taxon>Percidae</taxon>
        <taxon>Percinae</taxon>
        <taxon>Perca</taxon>
    </lineage>
</organism>
<keyword evidence="4" id="KW-1185">Reference proteome</keyword>
<sequence length="136" mass="14847">MRGITLLCLVGFILTASWPKGSMVPLTMLPRGSTIPMENENGTNTTTNSSMVLKDVYIVQLNGTREVVDNTDGFPPPPDGKDTQPTPAKRIQTTRRPISIWNPLDNDSGFKKPTPQALGIWNPLDNDSGFPREPAA</sequence>
<name>A0A6A5DPE7_PERFL</name>
<feature type="signal peptide" evidence="2">
    <location>
        <begin position="1"/>
        <end position="23"/>
    </location>
</feature>
<proteinExistence type="predicted"/>
<gene>
    <name evidence="3" type="ORF">PFLUV_G00257570</name>
</gene>
<comment type="caution">
    <text evidence="3">The sequence shown here is derived from an EMBL/GenBank/DDBJ whole genome shotgun (WGS) entry which is preliminary data.</text>
</comment>
<evidence type="ECO:0000256" key="2">
    <source>
        <dbReference type="SAM" id="SignalP"/>
    </source>
</evidence>
<keyword evidence="2" id="KW-0732">Signal</keyword>
<dbReference type="EMBL" id="VHII01000022">
    <property type="protein sequence ID" value="KAF1373171.1"/>
    <property type="molecule type" value="Genomic_DNA"/>
</dbReference>
<dbReference type="Proteomes" id="UP000465112">
    <property type="component" value="Chromosome 22"/>
</dbReference>
<evidence type="ECO:0000256" key="1">
    <source>
        <dbReference type="SAM" id="MobiDB-lite"/>
    </source>
</evidence>
<evidence type="ECO:0000313" key="4">
    <source>
        <dbReference type="Proteomes" id="UP000465112"/>
    </source>
</evidence>
<evidence type="ECO:0000313" key="3">
    <source>
        <dbReference type="EMBL" id="KAF1373171.1"/>
    </source>
</evidence>
<protein>
    <submittedName>
        <fullName evidence="3">Uncharacterized protein</fullName>
    </submittedName>
</protein>
<feature type="chain" id="PRO_5025682580" evidence="2">
    <location>
        <begin position="24"/>
        <end position="136"/>
    </location>
</feature>